<evidence type="ECO:0000256" key="4">
    <source>
        <dbReference type="ARBA" id="ARBA00022982"/>
    </source>
</evidence>
<dbReference type="Gene3D" id="3.40.50.620">
    <property type="entry name" value="HUPs"/>
    <property type="match status" value="1"/>
</dbReference>
<keyword evidence="4" id="KW-0813">Transport</keyword>
<dbReference type="AlphaFoldDB" id="A0A6N6W9K5"/>
<sequence>MRSLVVAESENGRVADATLRVITAVMQRGLPVDVLLLDAALASTVEKIAGVERVLVMADAMSEGVVPETLAAQLHAMHGPYSLIAASHRTLGRSTLPRAAALVGGAFIPDVIAVEGEGAFVRSLYAGSVIAKVNTASAVTFATFRASSFAPTADSGGNAQRVTLEPAAGFSRTKLVERQALARTGRELPDARIVVAGGRGLASKDNMDRLGELAEKMGAALGASRAAVDAGYAPNTAQVGQTGKMVAPDVYLAFGISGAIQHLAGMKDSKTIVAINKDPDAPIFSVADIGLVGDLFEVVGEIEAHVGAAGTSR</sequence>
<evidence type="ECO:0000256" key="7">
    <source>
        <dbReference type="ARBA" id="ARBA00079299"/>
    </source>
</evidence>
<accession>A0A6N6W9K5</accession>
<dbReference type="InterPro" id="IPR014730">
    <property type="entry name" value="ETF_a/b_N"/>
</dbReference>
<keyword evidence="3 8" id="KW-0274">FAD</keyword>
<feature type="domain" description="Electron transfer flavoprotein alpha/beta-subunit N-terminal" evidence="9">
    <location>
        <begin position="3"/>
        <end position="179"/>
    </location>
</feature>
<feature type="binding site" evidence="8">
    <location>
        <begin position="255"/>
        <end position="262"/>
    </location>
    <ligand>
        <name>FAD</name>
        <dbReference type="ChEBI" id="CHEBI:57692"/>
    </ligand>
</feature>
<dbReference type="Proteomes" id="UP000463700">
    <property type="component" value="Unassembled WGS sequence"/>
</dbReference>
<dbReference type="InterPro" id="IPR001308">
    <property type="entry name" value="ETF_a/FixB"/>
</dbReference>
<proteinExistence type="inferred from homology"/>
<evidence type="ECO:0000256" key="2">
    <source>
        <dbReference type="ARBA" id="ARBA00022630"/>
    </source>
</evidence>
<dbReference type="InterPro" id="IPR014729">
    <property type="entry name" value="Rossmann-like_a/b/a_fold"/>
</dbReference>
<evidence type="ECO:0000256" key="6">
    <source>
        <dbReference type="ARBA" id="ARBA00068674"/>
    </source>
</evidence>
<dbReference type="Gene3D" id="3.40.50.1220">
    <property type="entry name" value="TPP-binding domain"/>
    <property type="match status" value="1"/>
</dbReference>
<dbReference type="GO" id="GO:0009055">
    <property type="term" value="F:electron transfer activity"/>
    <property type="evidence" value="ECO:0007669"/>
    <property type="project" value="InterPro"/>
</dbReference>
<feature type="binding site" evidence="8">
    <location>
        <position position="276"/>
    </location>
    <ligand>
        <name>FAD</name>
        <dbReference type="ChEBI" id="CHEBI:57692"/>
    </ligand>
</feature>
<evidence type="ECO:0000313" key="10">
    <source>
        <dbReference type="EMBL" id="KAE8757136.1"/>
    </source>
</evidence>
<dbReference type="PIRSF" id="PIRSF000089">
    <property type="entry name" value="Electra_flavoP_a"/>
    <property type="match status" value="1"/>
</dbReference>
<keyword evidence="4" id="KW-0249">Electron transport</keyword>
<evidence type="ECO:0000256" key="5">
    <source>
        <dbReference type="ARBA" id="ARBA00025649"/>
    </source>
</evidence>
<evidence type="ECO:0000313" key="11">
    <source>
        <dbReference type="Proteomes" id="UP000463700"/>
    </source>
</evidence>
<comment type="similarity">
    <text evidence="1">Belongs to the ETF alpha-subunit/FixB family.</text>
</comment>
<evidence type="ECO:0000256" key="3">
    <source>
        <dbReference type="ARBA" id="ARBA00022827"/>
    </source>
</evidence>
<comment type="function">
    <text evidence="5">The electron transfer flavoprotein serves as a specific electron acceptor for other dehydrogenases. It transfers the electrons to the main respiratory chain via ETF-ubiquinone oxidoreductase (ETF dehydrogenase).</text>
</comment>
<dbReference type="InterPro" id="IPR029035">
    <property type="entry name" value="DHS-like_NAD/FAD-binding_dom"/>
</dbReference>
<dbReference type="PANTHER" id="PTHR43153:SF1">
    <property type="entry name" value="ELECTRON TRANSFER FLAVOPROTEIN SUBUNIT ALPHA, MITOCHONDRIAL"/>
    <property type="match status" value="1"/>
</dbReference>
<dbReference type="RefSeq" id="WP_154563645.1">
    <property type="nucleotide sequence ID" value="NZ_JAQQFQ010000007.1"/>
</dbReference>
<dbReference type="GO" id="GO:0050660">
    <property type="term" value="F:flavin adenine dinucleotide binding"/>
    <property type="evidence" value="ECO:0007669"/>
    <property type="project" value="InterPro"/>
</dbReference>
<feature type="binding site" evidence="8">
    <location>
        <begin position="238"/>
        <end position="242"/>
    </location>
    <ligand>
        <name>FAD</name>
        <dbReference type="ChEBI" id="CHEBI:57692"/>
    </ligand>
</feature>
<dbReference type="OrthoDB" id="9770286at2"/>
<evidence type="ECO:0000256" key="8">
    <source>
        <dbReference type="PIRSR" id="PIRSR000089-1"/>
    </source>
</evidence>
<dbReference type="SUPFAM" id="SSF52402">
    <property type="entry name" value="Adenine nucleotide alpha hydrolases-like"/>
    <property type="match status" value="1"/>
</dbReference>
<name>A0A6N6W9K5_9BURK</name>
<dbReference type="Pfam" id="PF00766">
    <property type="entry name" value="ETF_alpha"/>
    <property type="match status" value="1"/>
</dbReference>
<organism evidence="10 11">
    <name type="scientific">Paraburkholderia madseniana</name>
    <dbReference type="NCBI Taxonomy" id="2599607"/>
    <lineage>
        <taxon>Bacteria</taxon>
        <taxon>Pseudomonadati</taxon>
        <taxon>Pseudomonadota</taxon>
        <taxon>Betaproteobacteria</taxon>
        <taxon>Burkholderiales</taxon>
        <taxon>Burkholderiaceae</taxon>
        <taxon>Paraburkholderia</taxon>
    </lineage>
</organism>
<reference evidence="10 11" key="1">
    <citation type="journal article" date="2020" name="Int. J. Syst. Evol. Microbiol.">
        <title>Paraburkholderia madseniana sp. nov., a phenolic acid-degrading bacterium isolated from acidic forest soil.</title>
        <authorList>
            <person name="Wilhelm R.C."/>
            <person name="Murphy S.J.L."/>
            <person name="Feriancek N.M."/>
            <person name="Karasz D.C."/>
            <person name="DeRito C.M."/>
            <person name="Newman J.D."/>
            <person name="Buckley D.H."/>
        </authorList>
    </citation>
    <scope>NUCLEOTIDE SEQUENCE [LARGE SCALE GENOMIC DNA]</scope>
    <source>
        <strain evidence="10 11">RP11</strain>
    </source>
</reference>
<comment type="cofactor">
    <cofactor evidence="8">
        <name>FAD</name>
        <dbReference type="ChEBI" id="CHEBI:57692"/>
    </cofactor>
    <text evidence="8">Binds 1 FAD per dimer.</text>
</comment>
<dbReference type="FunFam" id="3.40.50.1220:FF:000001">
    <property type="entry name" value="Electron transfer flavoprotein, alpha subunit"/>
    <property type="match status" value="1"/>
</dbReference>
<dbReference type="PANTHER" id="PTHR43153">
    <property type="entry name" value="ELECTRON TRANSFER FLAVOPROTEIN ALPHA"/>
    <property type="match status" value="1"/>
</dbReference>
<keyword evidence="2" id="KW-0285">Flavoprotein</keyword>
<dbReference type="SUPFAM" id="SSF52467">
    <property type="entry name" value="DHS-like NAD/FAD-binding domain"/>
    <property type="match status" value="1"/>
</dbReference>
<evidence type="ECO:0000259" key="9">
    <source>
        <dbReference type="SMART" id="SM00893"/>
    </source>
</evidence>
<protein>
    <recommendedName>
        <fullName evidence="6">Electron transfer flavoprotein subunit alpha</fullName>
    </recommendedName>
    <alternativeName>
        <fullName evidence="7">Electron transfer flavoprotein large subunit</fullName>
    </alternativeName>
</protein>
<feature type="binding site" evidence="8">
    <location>
        <position position="199"/>
    </location>
    <ligand>
        <name>FAD</name>
        <dbReference type="ChEBI" id="CHEBI:57692"/>
    </ligand>
</feature>
<comment type="caution">
    <text evidence="10">The sequence shown here is derived from an EMBL/GenBank/DDBJ whole genome shotgun (WGS) entry which is preliminary data.</text>
</comment>
<dbReference type="EMBL" id="VOSW01000051">
    <property type="protein sequence ID" value="KAE8757136.1"/>
    <property type="molecule type" value="Genomic_DNA"/>
</dbReference>
<dbReference type="SMART" id="SM00893">
    <property type="entry name" value="ETF"/>
    <property type="match status" value="1"/>
</dbReference>
<dbReference type="Pfam" id="PF01012">
    <property type="entry name" value="ETF"/>
    <property type="match status" value="1"/>
</dbReference>
<feature type="binding site" evidence="8">
    <location>
        <begin position="224"/>
        <end position="225"/>
    </location>
    <ligand>
        <name>FAD</name>
        <dbReference type="ChEBI" id="CHEBI:57692"/>
    </ligand>
</feature>
<dbReference type="InterPro" id="IPR014731">
    <property type="entry name" value="ETF_asu_C"/>
</dbReference>
<evidence type="ECO:0000256" key="1">
    <source>
        <dbReference type="ARBA" id="ARBA00005817"/>
    </source>
</evidence>
<gene>
    <name evidence="10" type="ORF">FSO04_25335</name>
</gene>
<dbReference type="GO" id="GO:0033539">
    <property type="term" value="P:fatty acid beta-oxidation using acyl-CoA dehydrogenase"/>
    <property type="evidence" value="ECO:0007669"/>
    <property type="project" value="TreeGrafter"/>
</dbReference>